<dbReference type="EMBL" id="AP026866">
    <property type="protein sequence ID" value="BDS06660.1"/>
    <property type="molecule type" value="Genomic_DNA"/>
</dbReference>
<feature type="signal peptide" evidence="2">
    <location>
        <begin position="1"/>
        <end position="24"/>
    </location>
</feature>
<dbReference type="SUPFAM" id="SSF48452">
    <property type="entry name" value="TPR-like"/>
    <property type="match status" value="1"/>
</dbReference>
<sequence>MKFRVSPVTSFALSSIACIAIAGACLWDRDTIIDELQTKASQYDLVMGQFPSHGDVYYQSRISKLEAKPSLTKDEKNDLAVAYTRTKQFAKGLTQLKEILKDHPGDYASLSNMGVTYKKMGDYQKAATFMEKALKIKPEGHMGLGDWYLKRLQWSAKYELSGQPIPSVNFLGEDYSKIELRYFRKHKVTNERKSRATLLTKMIKNDRHFSDSYVVMGDLLLENADLNLALRCYLHALHLEHPNKTILSQRIGAILSHWKTAPYKPTTADATLSKAATEQNAMFLNELKQTEQWLADFHAAEASLVSKGKQPTFDETSAVLKTKRFRPKAPSNGSKIKTRR</sequence>
<dbReference type="PROSITE" id="PS50005">
    <property type="entry name" value="TPR"/>
    <property type="match status" value="1"/>
</dbReference>
<dbReference type="InterPro" id="IPR011990">
    <property type="entry name" value="TPR-like_helical_dom_sf"/>
</dbReference>
<evidence type="ECO:0008006" key="4">
    <source>
        <dbReference type="Google" id="ProtNLM"/>
    </source>
</evidence>
<reference evidence="3" key="1">
    <citation type="submission" date="2024-07" db="EMBL/GenBank/DDBJ databases">
        <title>Complete genome sequence of Verrucomicrobiaceae bacterium NT6N.</title>
        <authorList>
            <person name="Huang C."/>
            <person name="Takami H."/>
            <person name="Hamasaki K."/>
        </authorList>
    </citation>
    <scope>NUCLEOTIDE SEQUENCE</scope>
    <source>
        <strain evidence="3">NT6N</strain>
    </source>
</reference>
<protein>
    <recommendedName>
        <fullName evidence="4">Tetratricopeptide repeat protein</fullName>
    </recommendedName>
</protein>
<keyword evidence="1" id="KW-0802">TPR repeat</keyword>
<dbReference type="KEGG" id="osu:NT6N_17000"/>
<accession>A0AAT9FL18</accession>
<feature type="chain" id="PRO_5043400687" description="Tetratricopeptide repeat protein" evidence="2">
    <location>
        <begin position="25"/>
        <end position="340"/>
    </location>
</feature>
<evidence type="ECO:0000256" key="1">
    <source>
        <dbReference type="PROSITE-ProRule" id="PRU00339"/>
    </source>
</evidence>
<dbReference type="PROSITE" id="PS51257">
    <property type="entry name" value="PROKAR_LIPOPROTEIN"/>
    <property type="match status" value="1"/>
</dbReference>
<proteinExistence type="predicted"/>
<keyword evidence="2" id="KW-0732">Signal</keyword>
<gene>
    <name evidence="3" type="ORF">NT6N_17000</name>
</gene>
<dbReference type="Pfam" id="PF13181">
    <property type="entry name" value="TPR_8"/>
    <property type="match status" value="1"/>
</dbReference>
<organism evidence="3">
    <name type="scientific">Oceaniferula spumae</name>
    <dbReference type="NCBI Taxonomy" id="2979115"/>
    <lineage>
        <taxon>Bacteria</taxon>
        <taxon>Pseudomonadati</taxon>
        <taxon>Verrucomicrobiota</taxon>
        <taxon>Verrucomicrobiia</taxon>
        <taxon>Verrucomicrobiales</taxon>
        <taxon>Verrucomicrobiaceae</taxon>
        <taxon>Oceaniferula</taxon>
    </lineage>
</organism>
<evidence type="ECO:0000313" key="3">
    <source>
        <dbReference type="EMBL" id="BDS06660.1"/>
    </source>
</evidence>
<dbReference type="Gene3D" id="1.25.40.10">
    <property type="entry name" value="Tetratricopeptide repeat domain"/>
    <property type="match status" value="2"/>
</dbReference>
<evidence type="ECO:0000256" key="2">
    <source>
        <dbReference type="SAM" id="SignalP"/>
    </source>
</evidence>
<feature type="repeat" description="TPR" evidence="1">
    <location>
        <begin position="107"/>
        <end position="140"/>
    </location>
</feature>
<dbReference type="PROSITE" id="PS50293">
    <property type="entry name" value="TPR_REGION"/>
    <property type="match status" value="1"/>
</dbReference>
<name>A0AAT9FL18_9BACT</name>
<dbReference type="SMART" id="SM00028">
    <property type="entry name" value="TPR"/>
    <property type="match status" value="2"/>
</dbReference>
<dbReference type="AlphaFoldDB" id="A0AAT9FL18"/>
<dbReference type="InterPro" id="IPR019734">
    <property type="entry name" value="TPR_rpt"/>
</dbReference>